<keyword evidence="5" id="KW-0479">Metal-binding</keyword>
<feature type="compositionally biased region" description="Polar residues" evidence="18">
    <location>
        <begin position="180"/>
        <end position="193"/>
    </location>
</feature>
<feature type="compositionally biased region" description="Polar residues" evidence="18">
    <location>
        <begin position="729"/>
        <end position="742"/>
    </location>
</feature>
<keyword evidence="10" id="KW-0862">Zinc</keyword>
<dbReference type="EMBL" id="JANPWZ010003377">
    <property type="protein sequence ID" value="KAJ3552955.1"/>
    <property type="molecule type" value="Genomic_DNA"/>
</dbReference>
<dbReference type="InterPro" id="IPR004589">
    <property type="entry name" value="DNA_helicase_ATP-dep_RecQ"/>
</dbReference>
<feature type="compositionally biased region" description="Acidic residues" evidence="18">
    <location>
        <begin position="765"/>
        <end position="776"/>
    </location>
</feature>
<keyword evidence="13" id="KW-0234">DNA repair</keyword>
<dbReference type="InterPro" id="IPR036390">
    <property type="entry name" value="WH_DNA-bd_sf"/>
</dbReference>
<dbReference type="InterPro" id="IPR027417">
    <property type="entry name" value="P-loop_NTPase"/>
</dbReference>
<reference evidence="21" key="1">
    <citation type="submission" date="2022-07" db="EMBL/GenBank/DDBJ databases">
        <title>Genome Sequence of Xylaria arbuscula.</title>
        <authorList>
            <person name="Buettner E."/>
        </authorList>
    </citation>
    <scope>NUCLEOTIDE SEQUENCE</scope>
    <source>
        <strain evidence="21">VT107</strain>
    </source>
</reference>
<keyword evidence="8 17" id="KW-0378">Hydrolase</keyword>
<dbReference type="SMART" id="SM00490">
    <property type="entry name" value="HELICc"/>
    <property type="match status" value="1"/>
</dbReference>
<evidence type="ECO:0000256" key="16">
    <source>
        <dbReference type="ARBA" id="ARBA00034617"/>
    </source>
</evidence>
<dbReference type="SUPFAM" id="SSF52540">
    <property type="entry name" value="P-loop containing nucleoside triphosphate hydrolases"/>
    <property type="match status" value="1"/>
</dbReference>
<evidence type="ECO:0000256" key="15">
    <source>
        <dbReference type="ARBA" id="ARBA00023242"/>
    </source>
</evidence>
<evidence type="ECO:0000256" key="4">
    <source>
        <dbReference type="ARBA" id="ARBA00022705"/>
    </source>
</evidence>
<dbReference type="GO" id="GO:0000724">
    <property type="term" value="P:double-strand break repair via homologous recombination"/>
    <property type="evidence" value="ECO:0007669"/>
    <property type="project" value="TreeGrafter"/>
</dbReference>
<dbReference type="GO" id="GO:0009378">
    <property type="term" value="F:four-way junction helicase activity"/>
    <property type="evidence" value="ECO:0007669"/>
    <property type="project" value="TreeGrafter"/>
</dbReference>
<dbReference type="GO" id="GO:0006260">
    <property type="term" value="P:DNA replication"/>
    <property type="evidence" value="ECO:0007669"/>
    <property type="project" value="UniProtKB-KW"/>
</dbReference>
<dbReference type="InterPro" id="IPR002464">
    <property type="entry name" value="DNA/RNA_helicase_DEAH_CS"/>
</dbReference>
<keyword evidence="6 17" id="KW-0547">Nucleotide-binding</keyword>
<evidence type="ECO:0000259" key="20">
    <source>
        <dbReference type="PROSITE" id="PS51194"/>
    </source>
</evidence>
<dbReference type="NCBIfam" id="TIGR00614">
    <property type="entry name" value="recQ_fam"/>
    <property type="match status" value="1"/>
</dbReference>
<dbReference type="InterPro" id="IPR036388">
    <property type="entry name" value="WH-like_DNA-bd_sf"/>
</dbReference>
<evidence type="ECO:0000256" key="6">
    <source>
        <dbReference type="ARBA" id="ARBA00022741"/>
    </source>
</evidence>
<dbReference type="GO" id="GO:0046872">
    <property type="term" value="F:metal ion binding"/>
    <property type="evidence" value="ECO:0007669"/>
    <property type="project" value="UniProtKB-KW"/>
</dbReference>
<comment type="catalytic activity">
    <reaction evidence="17">
        <text>ATP + H2O = ADP + phosphate + H(+)</text>
        <dbReference type="Rhea" id="RHEA:13065"/>
        <dbReference type="ChEBI" id="CHEBI:15377"/>
        <dbReference type="ChEBI" id="CHEBI:15378"/>
        <dbReference type="ChEBI" id="CHEBI:30616"/>
        <dbReference type="ChEBI" id="CHEBI:43474"/>
        <dbReference type="ChEBI" id="CHEBI:456216"/>
    </reaction>
</comment>
<organism evidence="21 22">
    <name type="scientific">Xylaria arbuscula</name>
    <dbReference type="NCBI Taxonomy" id="114810"/>
    <lineage>
        <taxon>Eukaryota</taxon>
        <taxon>Fungi</taxon>
        <taxon>Dikarya</taxon>
        <taxon>Ascomycota</taxon>
        <taxon>Pezizomycotina</taxon>
        <taxon>Sordariomycetes</taxon>
        <taxon>Xylariomycetidae</taxon>
        <taxon>Xylariales</taxon>
        <taxon>Xylariaceae</taxon>
        <taxon>Xylaria</taxon>
    </lineage>
</organism>
<comment type="catalytic activity">
    <reaction evidence="16 17">
        <text>Couples ATP hydrolysis with the unwinding of duplex DNA by translocating in the 3'-5' direction.</text>
        <dbReference type="EC" id="5.6.2.4"/>
    </reaction>
</comment>
<evidence type="ECO:0000256" key="14">
    <source>
        <dbReference type="ARBA" id="ARBA00023235"/>
    </source>
</evidence>
<dbReference type="PROSITE" id="PS00690">
    <property type="entry name" value="DEAH_ATP_HELICASE"/>
    <property type="match status" value="1"/>
</dbReference>
<feature type="domain" description="Helicase ATP-binding" evidence="19">
    <location>
        <begin position="228"/>
        <end position="409"/>
    </location>
</feature>
<comment type="similarity">
    <text evidence="3 17">Belongs to the helicase family. RecQ subfamily.</text>
</comment>
<evidence type="ECO:0000256" key="10">
    <source>
        <dbReference type="ARBA" id="ARBA00022833"/>
    </source>
</evidence>
<accession>A0A9W8N3P3</accession>
<dbReference type="GO" id="GO:0016787">
    <property type="term" value="F:hydrolase activity"/>
    <property type="evidence" value="ECO:0007669"/>
    <property type="project" value="UniProtKB-KW"/>
</dbReference>
<feature type="region of interest" description="Disordered" evidence="18">
    <location>
        <begin position="176"/>
        <end position="199"/>
    </location>
</feature>
<gene>
    <name evidence="21" type="ORF">NPX13_g10992</name>
</gene>
<dbReference type="FunFam" id="3.40.50.300:FF:000537">
    <property type="entry name" value="Bloom syndrome RecQ-like helicase"/>
    <property type="match status" value="1"/>
</dbReference>
<evidence type="ECO:0000313" key="21">
    <source>
        <dbReference type="EMBL" id="KAJ3552955.1"/>
    </source>
</evidence>
<comment type="cofactor">
    <cofactor evidence="1">
        <name>Zn(2+)</name>
        <dbReference type="ChEBI" id="CHEBI:29105"/>
    </cofactor>
</comment>
<evidence type="ECO:0000256" key="3">
    <source>
        <dbReference type="ARBA" id="ARBA00005446"/>
    </source>
</evidence>
<dbReference type="GO" id="GO:0005694">
    <property type="term" value="C:chromosome"/>
    <property type="evidence" value="ECO:0007669"/>
    <property type="project" value="TreeGrafter"/>
</dbReference>
<keyword evidence="12" id="KW-0238">DNA-binding</keyword>
<comment type="subcellular location">
    <subcellularLocation>
        <location evidence="2 17">Nucleus</location>
    </subcellularLocation>
</comment>
<dbReference type="PROSITE" id="PS51192">
    <property type="entry name" value="HELICASE_ATP_BIND_1"/>
    <property type="match status" value="1"/>
</dbReference>
<evidence type="ECO:0000259" key="19">
    <source>
        <dbReference type="PROSITE" id="PS51192"/>
    </source>
</evidence>
<evidence type="ECO:0000256" key="5">
    <source>
        <dbReference type="ARBA" id="ARBA00022723"/>
    </source>
</evidence>
<dbReference type="VEuPathDB" id="FungiDB:F4678DRAFT_429171"/>
<keyword evidence="14" id="KW-0413">Isomerase</keyword>
<dbReference type="Pfam" id="PF00271">
    <property type="entry name" value="Helicase_C"/>
    <property type="match status" value="1"/>
</dbReference>
<dbReference type="InterPro" id="IPR001650">
    <property type="entry name" value="Helicase_C-like"/>
</dbReference>
<keyword evidence="7" id="KW-0227">DNA damage</keyword>
<evidence type="ECO:0000256" key="1">
    <source>
        <dbReference type="ARBA" id="ARBA00001947"/>
    </source>
</evidence>
<comment type="caution">
    <text evidence="21">The sequence shown here is derived from an EMBL/GenBank/DDBJ whole genome shotgun (WGS) entry which is preliminary data.</text>
</comment>
<proteinExistence type="inferred from homology"/>
<dbReference type="GO" id="GO:0043138">
    <property type="term" value="F:3'-5' DNA helicase activity"/>
    <property type="evidence" value="ECO:0007669"/>
    <property type="project" value="UniProtKB-EC"/>
</dbReference>
<dbReference type="Pfam" id="PF16124">
    <property type="entry name" value="RecQ_Zn_bind"/>
    <property type="match status" value="1"/>
</dbReference>
<dbReference type="GO" id="GO:0005634">
    <property type="term" value="C:nucleus"/>
    <property type="evidence" value="ECO:0007669"/>
    <property type="project" value="UniProtKB-SubCell"/>
</dbReference>
<dbReference type="Gene3D" id="3.40.50.300">
    <property type="entry name" value="P-loop containing nucleotide triphosphate hydrolases"/>
    <property type="match status" value="2"/>
</dbReference>
<protein>
    <recommendedName>
        <fullName evidence="17">ATP-dependent DNA helicase</fullName>
        <ecNumber evidence="17">5.6.2.4</ecNumber>
    </recommendedName>
</protein>
<dbReference type="AlphaFoldDB" id="A0A9W8N3P3"/>
<sequence length="788" mass="88230">MESPALKRQKLDETSSVSADRRSSSRCLSFTSLDSSQDAAASSSGIGAQILSLIQSPALTQTEIVEIEVIILQQHLSRLKHETHTEKARENIQKAINLILELREDQNSVDSNDRMNVPAQFKDGELIKNRSPSLSAVNPSIVSDDLSDVSDSFLAELAALVDTDLISAEPKRVERDSDLQPLSLTRTRPTPNLSDPGLIDHPWSSEVQQVLRDRFQMSGFRCNQLEAINATLAGEDAFVLMATGGGKSLCYQLPAVVQSGKTRGITLVVCPLLSLMYDQVEHLRALNISAVALNSEGTMEDRSRIMEILRLNSPEQYIDLLYVTPEMITQSEAFLSCLGILYRNKKLARFVIDEAHCVSQWGHDFRPDYKELGRFRKNFPNVPLMALTATATENVIADMKHNLAINTCQSFSQSFNRLNLYYAVLRKEKCNVETIAELINTRYSGMTGIIYALSRSSTETIATKLQEYGILSCYYHASIAAHEKVRIQQAWQRGTIKVVVATIAFGMGIDKPDVRFVIHQSLPKSLEGYYQETGRAGRDGKPSECYLYFSYSDFYTLRKLINDGDGSPQQRARQGNLLEKVIAFCNNQTDCRRVEILRYFGESFPKAKCNASCDNCEASTILPMVDFTQYAIAALKLMQHHGKLTPTQCANILMGRTKFDQKGPKMYHGIAKHIAKHDIHRILSRLTADDALKEENIIYRSSGIAIQYLRLGPKAHSFLSGERNLMLATTSKGESDQNTPSTLEKLPSRITAQPTERKVRFAAELNDDQDDQDDTGEVSKYFRKSTRS</sequence>
<keyword evidence="9 17" id="KW-0347">Helicase</keyword>
<dbReference type="GO" id="GO:0003677">
    <property type="term" value="F:DNA binding"/>
    <property type="evidence" value="ECO:0007669"/>
    <property type="project" value="UniProtKB-KW"/>
</dbReference>
<dbReference type="InterPro" id="IPR018982">
    <property type="entry name" value="RQC_domain"/>
</dbReference>
<feature type="region of interest" description="Disordered" evidence="18">
    <location>
        <begin position="1"/>
        <end position="23"/>
    </location>
</feature>
<dbReference type="GO" id="GO:0005737">
    <property type="term" value="C:cytoplasm"/>
    <property type="evidence" value="ECO:0007669"/>
    <property type="project" value="TreeGrafter"/>
</dbReference>
<dbReference type="CDD" id="cd17920">
    <property type="entry name" value="DEXHc_RecQ"/>
    <property type="match status" value="1"/>
</dbReference>
<evidence type="ECO:0000256" key="12">
    <source>
        <dbReference type="ARBA" id="ARBA00023125"/>
    </source>
</evidence>
<evidence type="ECO:0000256" key="17">
    <source>
        <dbReference type="RuleBase" id="RU364117"/>
    </source>
</evidence>
<evidence type="ECO:0000256" key="2">
    <source>
        <dbReference type="ARBA" id="ARBA00004123"/>
    </source>
</evidence>
<name>A0A9W8N3P3_9PEZI</name>
<dbReference type="InterPro" id="IPR011545">
    <property type="entry name" value="DEAD/DEAH_box_helicase_dom"/>
</dbReference>
<dbReference type="PROSITE" id="PS51194">
    <property type="entry name" value="HELICASE_CTER"/>
    <property type="match status" value="1"/>
</dbReference>
<evidence type="ECO:0000313" key="22">
    <source>
        <dbReference type="Proteomes" id="UP001148614"/>
    </source>
</evidence>
<dbReference type="InterPro" id="IPR014001">
    <property type="entry name" value="Helicase_ATP-bd"/>
</dbReference>
<dbReference type="GO" id="GO:0005524">
    <property type="term" value="F:ATP binding"/>
    <property type="evidence" value="ECO:0007669"/>
    <property type="project" value="UniProtKB-KW"/>
</dbReference>
<feature type="domain" description="Helicase C-terminal" evidence="20">
    <location>
        <begin position="417"/>
        <end position="579"/>
    </location>
</feature>
<feature type="region of interest" description="Disordered" evidence="18">
    <location>
        <begin position="729"/>
        <end position="788"/>
    </location>
</feature>
<dbReference type="Pfam" id="PF00270">
    <property type="entry name" value="DEAD"/>
    <property type="match status" value="1"/>
</dbReference>
<dbReference type="PANTHER" id="PTHR13710">
    <property type="entry name" value="DNA HELICASE RECQ FAMILY MEMBER"/>
    <property type="match status" value="1"/>
</dbReference>
<dbReference type="EC" id="5.6.2.4" evidence="17"/>
<keyword evidence="15 17" id="KW-0539">Nucleus</keyword>
<evidence type="ECO:0000256" key="11">
    <source>
        <dbReference type="ARBA" id="ARBA00022840"/>
    </source>
</evidence>
<dbReference type="SMART" id="SM00956">
    <property type="entry name" value="RQC"/>
    <property type="match status" value="1"/>
</dbReference>
<dbReference type="InterPro" id="IPR032284">
    <property type="entry name" value="RecQ_Zn-bd"/>
</dbReference>
<dbReference type="Pfam" id="PF09382">
    <property type="entry name" value="RQC"/>
    <property type="match status" value="1"/>
</dbReference>
<dbReference type="PANTHER" id="PTHR13710:SF153">
    <property type="entry name" value="RECQ-LIKE DNA HELICASE BLM"/>
    <property type="match status" value="1"/>
</dbReference>
<dbReference type="Proteomes" id="UP001148614">
    <property type="component" value="Unassembled WGS sequence"/>
</dbReference>
<evidence type="ECO:0000256" key="13">
    <source>
        <dbReference type="ARBA" id="ARBA00023204"/>
    </source>
</evidence>
<dbReference type="SMART" id="SM00487">
    <property type="entry name" value="DEXDc"/>
    <property type="match status" value="1"/>
</dbReference>
<evidence type="ECO:0000256" key="9">
    <source>
        <dbReference type="ARBA" id="ARBA00022806"/>
    </source>
</evidence>
<evidence type="ECO:0000256" key="7">
    <source>
        <dbReference type="ARBA" id="ARBA00022763"/>
    </source>
</evidence>
<keyword evidence="11 17" id="KW-0067">ATP-binding</keyword>
<dbReference type="CDD" id="cd18794">
    <property type="entry name" value="SF2_C_RecQ"/>
    <property type="match status" value="1"/>
</dbReference>
<evidence type="ECO:0000256" key="18">
    <source>
        <dbReference type="SAM" id="MobiDB-lite"/>
    </source>
</evidence>
<evidence type="ECO:0000256" key="8">
    <source>
        <dbReference type="ARBA" id="ARBA00022801"/>
    </source>
</evidence>
<dbReference type="SUPFAM" id="SSF46785">
    <property type="entry name" value="Winged helix' DNA-binding domain"/>
    <property type="match status" value="1"/>
</dbReference>
<dbReference type="Gene3D" id="1.10.10.10">
    <property type="entry name" value="Winged helix-like DNA-binding domain superfamily/Winged helix DNA-binding domain"/>
    <property type="match status" value="1"/>
</dbReference>
<feature type="compositionally biased region" description="Basic and acidic residues" evidence="18">
    <location>
        <begin position="9"/>
        <end position="23"/>
    </location>
</feature>
<keyword evidence="4" id="KW-0235">DNA replication</keyword>
<dbReference type="FunFam" id="3.40.50.300:FF:000340">
    <property type="entry name" value="Bloom syndrome, RecQ helicase"/>
    <property type="match status" value="1"/>
</dbReference>
<keyword evidence="22" id="KW-1185">Reference proteome</keyword>